<dbReference type="EMBL" id="RCZK01000004">
    <property type="protein sequence ID" value="TPG12996.1"/>
    <property type="molecule type" value="Genomic_DNA"/>
</dbReference>
<comment type="caution">
    <text evidence="7">The sequence shown here is derived from an EMBL/GenBank/DDBJ whole genome shotgun (WGS) entry which is preliminary data.</text>
</comment>
<feature type="transmembrane region" description="Helical" evidence="5">
    <location>
        <begin position="261"/>
        <end position="279"/>
    </location>
</feature>
<evidence type="ECO:0000256" key="2">
    <source>
        <dbReference type="ARBA" id="ARBA00022692"/>
    </source>
</evidence>
<organism evidence="7 8">
    <name type="scientific">Sphingomonas oligophenolica</name>
    <dbReference type="NCBI Taxonomy" id="301154"/>
    <lineage>
        <taxon>Bacteria</taxon>
        <taxon>Pseudomonadati</taxon>
        <taxon>Pseudomonadota</taxon>
        <taxon>Alphaproteobacteria</taxon>
        <taxon>Sphingomonadales</taxon>
        <taxon>Sphingomonadaceae</taxon>
        <taxon>Sphingomonas</taxon>
    </lineage>
</organism>
<feature type="transmembrane region" description="Helical" evidence="5">
    <location>
        <begin position="235"/>
        <end position="255"/>
    </location>
</feature>
<dbReference type="Gene3D" id="1.10.3730.20">
    <property type="match status" value="1"/>
</dbReference>
<feature type="domain" description="EamA" evidence="6">
    <location>
        <begin position="7"/>
        <end position="132"/>
    </location>
</feature>
<dbReference type="AlphaFoldDB" id="A0A502CMK2"/>
<protein>
    <submittedName>
        <fullName evidence="7">DMT family transporter</fullName>
    </submittedName>
</protein>
<evidence type="ECO:0000256" key="1">
    <source>
        <dbReference type="ARBA" id="ARBA00004141"/>
    </source>
</evidence>
<keyword evidence="8" id="KW-1185">Reference proteome</keyword>
<dbReference type="SUPFAM" id="SSF103481">
    <property type="entry name" value="Multidrug resistance efflux transporter EmrE"/>
    <property type="match status" value="2"/>
</dbReference>
<keyword evidence="2 5" id="KW-0812">Transmembrane</keyword>
<evidence type="ECO:0000313" key="7">
    <source>
        <dbReference type="EMBL" id="TPG12996.1"/>
    </source>
</evidence>
<dbReference type="PANTHER" id="PTHR32322:SF9">
    <property type="entry name" value="AMINO-ACID METABOLITE EFFLUX PUMP-RELATED"/>
    <property type="match status" value="1"/>
</dbReference>
<feature type="transmembrane region" description="Helical" evidence="5">
    <location>
        <begin position="119"/>
        <end position="136"/>
    </location>
</feature>
<evidence type="ECO:0000259" key="6">
    <source>
        <dbReference type="Pfam" id="PF00892"/>
    </source>
</evidence>
<feature type="transmembrane region" description="Helical" evidence="5">
    <location>
        <begin position="33"/>
        <end position="54"/>
    </location>
</feature>
<dbReference type="InterPro" id="IPR000620">
    <property type="entry name" value="EamA_dom"/>
</dbReference>
<name>A0A502CMK2_9SPHN</name>
<feature type="transmembrane region" description="Helical" evidence="5">
    <location>
        <begin position="202"/>
        <end position="228"/>
    </location>
</feature>
<reference evidence="7 8" key="1">
    <citation type="journal article" date="2019" name="Environ. Microbiol.">
        <title>Species interactions and distinct microbial communities in high Arctic permafrost affected cryosols are associated with the CH4 and CO2 gas fluxes.</title>
        <authorList>
            <person name="Altshuler I."/>
            <person name="Hamel J."/>
            <person name="Turney S."/>
            <person name="Magnuson E."/>
            <person name="Levesque R."/>
            <person name="Greer C."/>
            <person name="Whyte L.G."/>
        </authorList>
    </citation>
    <scope>NUCLEOTIDE SEQUENCE [LARGE SCALE GENOMIC DNA]</scope>
    <source>
        <strain evidence="7 8">S5.1</strain>
    </source>
</reference>
<dbReference type="GO" id="GO:0016020">
    <property type="term" value="C:membrane"/>
    <property type="evidence" value="ECO:0007669"/>
    <property type="project" value="UniProtKB-SubCell"/>
</dbReference>
<feature type="transmembrane region" description="Helical" evidence="5">
    <location>
        <begin position="171"/>
        <end position="190"/>
    </location>
</feature>
<dbReference type="InterPro" id="IPR050638">
    <property type="entry name" value="AA-Vitamin_Transporters"/>
</dbReference>
<keyword evidence="4 5" id="KW-0472">Membrane</keyword>
<dbReference type="OrthoDB" id="7158585at2"/>
<evidence type="ECO:0000256" key="3">
    <source>
        <dbReference type="ARBA" id="ARBA00022989"/>
    </source>
</evidence>
<sequence>MRFRDFLLLVAVCLTWGLSNVVSKIVVGQWHVPPLFFAAVRFAVVVAATLPWLLPMPRPVWRLLSVGILMGAGNFALLFIGLQTASPSMAAVVIQAGVPITTLLSIVMLGERIRWRRGLGIGLTLAGVLLVVWRPGFTVSHGLLFVLGAAAAGSLGAILMKQMPAIAPLRFQAWVGMAGVIPLALASALVEHGQWQMSVAAGWPFVAAVLFSALIVSLCAHTAYYWLIARYEANLLAPLTLMTPLSTIALGVMITGDELDGRMIAGAALALLGVLVIALRRSSAPIAETQEHRA</sequence>
<proteinExistence type="predicted"/>
<evidence type="ECO:0000256" key="5">
    <source>
        <dbReference type="SAM" id="Phobius"/>
    </source>
</evidence>
<feature type="transmembrane region" description="Helical" evidence="5">
    <location>
        <begin position="88"/>
        <end position="107"/>
    </location>
</feature>
<dbReference type="RefSeq" id="WP_140869340.1">
    <property type="nucleotide sequence ID" value="NZ_RCZK01000004.1"/>
</dbReference>
<feature type="transmembrane region" description="Helical" evidence="5">
    <location>
        <begin position="61"/>
        <end position="82"/>
    </location>
</feature>
<dbReference type="InterPro" id="IPR037185">
    <property type="entry name" value="EmrE-like"/>
</dbReference>
<comment type="subcellular location">
    <subcellularLocation>
        <location evidence="1">Membrane</location>
        <topology evidence="1">Multi-pass membrane protein</topology>
    </subcellularLocation>
</comment>
<keyword evidence="3 5" id="KW-1133">Transmembrane helix</keyword>
<gene>
    <name evidence="7" type="ORF">EAH84_06110</name>
</gene>
<feature type="domain" description="EamA" evidence="6">
    <location>
        <begin position="142"/>
        <end position="278"/>
    </location>
</feature>
<feature type="transmembrane region" description="Helical" evidence="5">
    <location>
        <begin position="142"/>
        <end position="159"/>
    </location>
</feature>
<evidence type="ECO:0000256" key="4">
    <source>
        <dbReference type="ARBA" id="ARBA00023136"/>
    </source>
</evidence>
<dbReference type="PANTHER" id="PTHR32322">
    <property type="entry name" value="INNER MEMBRANE TRANSPORTER"/>
    <property type="match status" value="1"/>
</dbReference>
<evidence type="ECO:0000313" key="8">
    <source>
        <dbReference type="Proteomes" id="UP000318413"/>
    </source>
</evidence>
<dbReference type="Pfam" id="PF00892">
    <property type="entry name" value="EamA"/>
    <property type="match status" value="2"/>
</dbReference>
<accession>A0A502CMK2</accession>
<dbReference type="Proteomes" id="UP000318413">
    <property type="component" value="Unassembled WGS sequence"/>
</dbReference>